<organism evidence="4 5">
    <name type="scientific">Futiania mangrovi</name>
    <dbReference type="NCBI Taxonomy" id="2959716"/>
    <lineage>
        <taxon>Bacteria</taxon>
        <taxon>Pseudomonadati</taxon>
        <taxon>Pseudomonadota</taxon>
        <taxon>Alphaproteobacteria</taxon>
        <taxon>Futianiales</taxon>
        <taxon>Futianiaceae</taxon>
        <taxon>Futiania</taxon>
    </lineage>
</organism>
<dbReference type="InterPro" id="IPR036249">
    <property type="entry name" value="Thioredoxin-like_sf"/>
</dbReference>
<dbReference type="Gene3D" id="3.40.30.10">
    <property type="entry name" value="Glutaredoxin"/>
    <property type="match status" value="1"/>
</dbReference>
<feature type="active site" description="Nucleophile" evidence="2">
    <location>
        <position position="13"/>
    </location>
</feature>
<dbReference type="InterPro" id="IPR044087">
    <property type="entry name" value="NahD-like"/>
</dbReference>
<comment type="catalytic activity">
    <reaction evidence="1">
        <text>2-hydroxychromene-2-carboxylate = (3E)-4-(2-hydroxyphenyl)-2-oxobut-3-enoate</text>
        <dbReference type="Rhea" id="RHEA:27401"/>
        <dbReference type="ChEBI" id="CHEBI:59350"/>
        <dbReference type="ChEBI" id="CHEBI:59353"/>
        <dbReference type="EC" id="5.99.1.4"/>
    </reaction>
</comment>
<keyword evidence="5" id="KW-1185">Reference proteome</keyword>
<dbReference type="AlphaFoldDB" id="A0A9J6PG48"/>
<protein>
    <recommendedName>
        <fullName evidence="1">2-hydroxychromene-2-carboxylate isomerase</fullName>
        <ecNumber evidence="1">5.99.1.4</ecNumber>
    </recommendedName>
</protein>
<dbReference type="InterPro" id="IPR014440">
    <property type="entry name" value="HCCAis_GSTk"/>
</dbReference>
<gene>
    <name evidence="4" type="ORF">NJQ99_14885</name>
</gene>
<evidence type="ECO:0000256" key="1">
    <source>
        <dbReference type="PIRNR" id="PIRNR006386"/>
    </source>
</evidence>
<dbReference type="GO" id="GO:0018845">
    <property type="term" value="F:2-hydroxychromene-2-carboxylate isomerase activity"/>
    <property type="evidence" value="ECO:0007669"/>
    <property type="project" value="UniProtKB-UniRule"/>
</dbReference>
<evidence type="ECO:0000313" key="5">
    <source>
        <dbReference type="Proteomes" id="UP001055804"/>
    </source>
</evidence>
<name>A0A9J6PG48_9PROT</name>
<evidence type="ECO:0000313" key="4">
    <source>
        <dbReference type="EMBL" id="MCP1337705.1"/>
    </source>
</evidence>
<dbReference type="CDD" id="cd03022">
    <property type="entry name" value="DsbA_HCCA_Iso"/>
    <property type="match status" value="1"/>
</dbReference>
<dbReference type="GO" id="GO:1901170">
    <property type="term" value="P:naphthalene catabolic process"/>
    <property type="evidence" value="ECO:0007669"/>
    <property type="project" value="InterPro"/>
</dbReference>
<accession>A0A9J6PG48</accession>
<dbReference type="Pfam" id="PF01323">
    <property type="entry name" value="DSBA"/>
    <property type="match status" value="1"/>
</dbReference>
<evidence type="ECO:0000259" key="3">
    <source>
        <dbReference type="Pfam" id="PF01323"/>
    </source>
</evidence>
<sequence length="199" mass="21566">MASPITLHLDLASPYSWFALDAADRIAAEHGREIVWNPVPNWAVLKAQGIHPPLASPVRTAYLMADMVRSAAFLGVPYRHPERIPVSSVLPARLYHTIAETDVAAARVFGRAVFEAYMLHGRDISEETVVREVAESLGHDGAFVSEGMTGADAKARLFAAVDRAAADGAIGAPFFVLDGEGFFGVDRLPQLEWRLKTAS</sequence>
<dbReference type="PIRSF" id="PIRSF006386">
    <property type="entry name" value="HCCAis_GSTk"/>
    <property type="match status" value="1"/>
</dbReference>
<dbReference type="InterPro" id="IPR001853">
    <property type="entry name" value="DSBA-like_thioredoxin_dom"/>
</dbReference>
<evidence type="ECO:0000256" key="2">
    <source>
        <dbReference type="PIRSR" id="PIRSR006386-1"/>
    </source>
</evidence>
<dbReference type="PANTHER" id="PTHR42943:SF2">
    <property type="entry name" value="GLUTATHIONE S-TRANSFERASE KAPPA 1"/>
    <property type="match status" value="1"/>
</dbReference>
<comment type="caution">
    <text evidence="4">The sequence shown here is derived from an EMBL/GenBank/DDBJ whole genome shotgun (WGS) entry which is preliminary data.</text>
</comment>
<dbReference type="PANTHER" id="PTHR42943">
    <property type="entry name" value="GLUTATHIONE S-TRANSFERASE KAPPA"/>
    <property type="match status" value="1"/>
</dbReference>
<dbReference type="RefSeq" id="WP_269333674.1">
    <property type="nucleotide sequence ID" value="NZ_JAMZFT010000004.1"/>
</dbReference>
<keyword evidence="1 4" id="KW-0413">Isomerase</keyword>
<dbReference type="InterPro" id="IPR051924">
    <property type="entry name" value="GST_Kappa/NadH"/>
</dbReference>
<dbReference type="EMBL" id="JAMZFT010000004">
    <property type="protein sequence ID" value="MCP1337705.1"/>
    <property type="molecule type" value="Genomic_DNA"/>
</dbReference>
<proteinExistence type="inferred from homology"/>
<dbReference type="GO" id="GO:0004364">
    <property type="term" value="F:glutathione transferase activity"/>
    <property type="evidence" value="ECO:0007669"/>
    <property type="project" value="TreeGrafter"/>
</dbReference>
<dbReference type="GO" id="GO:0006749">
    <property type="term" value="P:glutathione metabolic process"/>
    <property type="evidence" value="ECO:0007669"/>
    <property type="project" value="TreeGrafter"/>
</dbReference>
<reference evidence="4" key="1">
    <citation type="submission" date="2022-06" db="EMBL/GenBank/DDBJ databases">
        <title>Isolation and Genomics of Futiania mangrovii gen. nov., sp. nov., a Rare and Metabolically-versatile member in the Class Alphaproteobacteria.</title>
        <authorList>
            <person name="Liu L."/>
            <person name="Huang W.-C."/>
            <person name="Pan J."/>
            <person name="Li J."/>
            <person name="Huang Y."/>
            <person name="Du H."/>
            <person name="Liu Y."/>
            <person name="Li M."/>
        </authorList>
    </citation>
    <scope>NUCLEOTIDE SEQUENCE</scope>
    <source>
        <strain evidence="4">FT118</strain>
    </source>
</reference>
<dbReference type="SUPFAM" id="SSF52833">
    <property type="entry name" value="Thioredoxin-like"/>
    <property type="match status" value="1"/>
</dbReference>
<comment type="similarity">
    <text evidence="1">Belongs to the GST superfamily. NadH family.</text>
</comment>
<feature type="domain" description="DSBA-like thioredoxin" evidence="3">
    <location>
        <begin position="7"/>
        <end position="195"/>
    </location>
</feature>
<dbReference type="Proteomes" id="UP001055804">
    <property type="component" value="Unassembled WGS sequence"/>
</dbReference>
<dbReference type="GO" id="GO:0004602">
    <property type="term" value="F:glutathione peroxidase activity"/>
    <property type="evidence" value="ECO:0007669"/>
    <property type="project" value="TreeGrafter"/>
</dbReference>
<dbReference type="EC" id="5.99.1.4" evidence="1"/>